<name>A0ABM3U1Z3_BALAC</name>
<dbReference type="InterPro" id="IPR001322">
    <property type="entry name" value="Lamin_tail_dom"/>
</dbReference>
<feature type="region of interest" description="Disordered" evidence="2">
    <location>
        <begin position="1"/>
        <end position="69"/>
    </location>
</feature>
<dbReference type="PROSITE" id="PS51841">
    <property type="entry name" value="LTD"/>
    <property type="match status" value="1"/>
</dbReference>
<feature type="compositionally biased region" description="Low complexity" evidence="2">
    <location>
        <begin position="31"/>
        <end position="46"/>
    </location>
</feature>
<dbReference type="SUPFAM" id="SSF74853">
    <property type="entry name" value="Lamin A/C globular tail domain"/>
    <property type="match status" value="1"/>
</dbReference>
<feature type="compositionally biased region" description="Polar residues" evidence="2">
    <location>
        <begin position="49"/>
        <end position="66"/>
    </location>
</feature>
<organism evidence="4 5">
    <name type="scientific">Balaenoptera acutorostrata</name>
    <name type="common">Common minke whale</name>
    <name type="synonym">Balaena rostrata</name>
    <dbReference type="NCBI Taxonomy" id="9767"/>
    <lineage>
        <taxon>Eukaryota</taxon>
        <taxon>Metazoa</taxon>
        <taxon>Chordata</taxon>
        <taxon>Craniata</taxon>
        <taxon>Vertebrata</taxon>
        <taxon>Euteleostomi</taxon>
        <taxon>Mammalia</taxon>
        <taxon>Eutheria</taxon>
        <taxon>Laurasiatheria</taxon>
        <taxon>Artiodactyla</taxon>
        <taxon>Whippomorpha</taxon>
        <taxon>Cetacea</taxon>
        <taxon>Mysticeti</taxon>
        <taxon>Balaenopteridae</taxon>
        <taxon>Balaenoptera</taxon>
    </lineage>
</organism>
<dbReference type="PANTHER" id="PTHR19956">
    <property type="entry name" value="LAMIN TAIL DOMAIN-CONTAINING PROTEIN 2"/>
    <property type="match status" value="1"/>
</dbReference>
<reference evidence="5" key="1">
    <citation type="submission" date="2025-08" db="UniProtKB">
        <authorList>
            <consortium name="RefSeq"/>
        </authorList>
    </citation>
    <scope>IDENTIFICATION</scope>
</reference>
<protein>
    <submittedName>
        <fullName evidence="5">Lamin tail domain-containing protein 2</fullName>
    </submittedName>
</protein>
<dbReference type="Proteomes" id="UP001652580">
    <property type="component" value="Chromosome 9"/>
</dbReference>
<dbReference type="Gene3D" id="2.60.40.1260">
    <property type="entry name" value="Lamin Tail domain"/>
    <property type="match status" value="1"/>
</dbReference>
<dbReference type="InterPro" id="IPR052877">
    <property type="entry name" value="Lamin_tail_domain"/>
</dbReference>
<feature type="domain" description="LTD" evidence="3">
    <location>
        <begin position="466"/>
        <end position="585"/>
    </location>
</feature>
<dbReference type="InterPro" id="IPR036415">
    <property type="entry name" value="Lamin_tail_dom_sf"/>
</dbReference>
<sequence>MAPESCQEAADAEEEAFPSLVHRELVSGHVGPPASASADPGAPACPQDTKPSSTRMVSSVSPQSAPESLDPRTLRLLWRQRELEIQALRWAIENHREARHCRILQEVAGLPAERSSRSRKFLQNQVQKLTLELEEHKEQAQLEKAHLEERLLQTGNTLRQLEAELQALQKSCLLQLARSSWVGRMLRSSMGSVEVVTAETLMDPSDLSENDRSPTAGEGFRLEDVDWNSIAHRYPNLFTDLESSLDQKEGKGLWGHLCPAMSPLPRLDPRDWGHNLVCPALLMEVGWGQGWGPGAEATGSELLLTCRHPRAPPLPELPPATQPDQWNSEPYCWQREHRLKSVEWSSLPLAGASSSGGADSESSSCLLAARYHVQKVTGDPLQAPGHTAEQREAQAQSLCGDSRAAWAGRLSLDLRKTHSDRQGSNGQEAESCADPHPRHSGRCHPRHSGRCPSHGGRGPNVSAQRPCPRSRPSPAGSCLKIVAVSRRRRFVRILNHSLEETADLGGFVLQQLVRDFPVCMYRFPPSTLLEPRHHITVWGEAPGSTKRQPPSSLGQEPVHFHSSRGCVTLLLNPQGEVLSEHQAAHCVTPVCRIFSDNTDLSIDRFPLSEARPGADLAEQQPLPRLPRKGRVQEARAGRRRPGTRVQLPRLSTSKLLRQREVPARPEGAAERHPELLPASPIPIPEAGLGLEDCQARKELKVRVRRKSVDRGCPMVALSVQSTAESRFGFRFLSCPPITADSRWPV</sequence>
<evidence type="ECO:0000256" key="1">
    <source>
        <dbReference type="SAM" id="Coils"/>
    </source>
</evidence>
<feature type="compositionally biased region" description="Basic residues" evidence="2">
    <location>
        <begin position="438"/>
        <end position="449"/>
    </location>
</feature>
<evidence type="ECO:0000313" key="5">
    <source>
        <dbReference type="RefSeq" id="XP_057408370.1"/>
    </source>
</evidence>
<feature type="region of interest" description="Disordered" evidence="2">
    <location>
        <begin position="417"/>
        <end position="475"/>
    </location>
</feature>
<proteinExistence type="predicted"/>
<feature type="compositionally biased region" description="Basic and acidic residues" evidence="2">
    <location>
        <begin position="658"/>
        <end position="674"/>
    </location>
</feature>
<evidence type="ECO:0000313" key="4">
    <source>
        <dbReference type="Proteomes" id="UP001652580"/>
    </source>
</evidence>
<evidence type="ECO:0000256" key="2">
    <source>
        <dbReference type="SAM" id="MobiDB-lite"/>
    </source>
</evidence>
<dbReference type="RefSeq" id="XP_057408370.1">
    <property type="nucleotide sequence ID" value="XM_057552387.1"/>
</dbReference>
<dbReference type="PANTHER" id="PTHR19956:SF5">
    <property type="entry name" value="LAMIN TAIL DOMAIN-CONTAINING PROTEIN 2"/>
    <property type="match status" value="1"/>
</dbReference>
<feature type="region of interest" description="Disordered" evidence="2">
    <location>
        <begin position="611"/>
        <end position="645"/>
    </location>
</feature>
<keyword evidence="4" id="KW-1185">Reference proteome</keyword>
<keyword evidence="1" id="KW-0175">Coiled coil</keyword>
<feature type="coiled-coil region" evidence="1">
    <location>
        <begin position="112"/>
        <end position="178"/>
    </location>
</feature>
<gene>
    <name evidence="5" type="primary">LMNTD2</name>
</gene>
<dbReference type="GeneID" id="102999505"/>
<evidence type="ECO:0000259" key="3">
    <source>
        <dbReference type="PROSITE" id="PS51841"/>
    </source>
</evidence>
<feature type="region of interest" description="Disordered" evidence="2">
    <location>
        <begin position="658"/>
        <end position="680"/>
    </location>
</feature>
<accession>A0ABM3U1Z3</accession>